<dbReference type="AlphaFoldDB" id="A0A2S1QWG9"/>
<proteinExistence type="predicted"/>
<feature type="chain" id="PRO_5015595714" evidence="1">
    <location>
        <begin position="21"/>
        <end position="210"/>
    </location>
</feature>
<dbReference type="EMBL" id="CP029186">
    <property type="protein sequence ID" value="AWH84752.1"/>
    <property type="molecule type" value="Genomic_DNA"/>
</dbReference>
<organism evidence="2 3">
    <name type="scientific">Flavobacterium album</name>
    <dbReference type="NCBI Taxonomy" id="2175091"/>
    <lineage>
        <taxon>Bacteria</taxon>
        <taxon>Pseudomonadati</taxon>
        <taxon>Bacteroidota</taxon>
        <taxon>Flavobacteriia</taxon>
        <taxon>Flavobacteriales</taxon>
        <taxon>Flavobacteriaceae</taxon>
        <taxon>Flavobacterium</taxon>
    </lineage>
</organism>
<keyword evidence="1" id="KW-0732">Signal</keyword>
<dbReference type="Proteomes" id="UP000244929">
    <property type="component" value="Chromosome"/>
</dbReference>
<name>A0A2S1QWG9_9FLAO</name>
<feature type="signal peptide" evidence="1">
    <location>
        <begin position="1"/>
        <end position="20"/>
    </location>
</feature>
<dbReference type="KEGG" id="falb:HYN59_06280"/>
<evidence type="ECO:0000256" key="1">
    <source>
        <dbReference type="SAM" id="SignalP"/>
    </source>
</evidence>
<reference evidence="2 3" key="1">
    <citation type="submission" date="2018-04" db="EMBL/GenBank/DDBJ databases">
        <title>Genome sequencing of Flavobacterium sp. HYN0059.</title>
        <authorList>
            <person name="Yi H."/>
            <person name="Baek C."/>
        </authorList>
    </citation>
    <scope>NUCLEOTIDE SEQUENCE [LARGE SCALE GENOMIC DNA]</scope>
    <source>
        <strain evidence="2 3">HYN0059</strain>
    </source>
</reference>
<evidence type="ECO:0000313" key="3">
    <source>
        <dbReference type="Proteomes" id="UP000244929"/>
    </source>
</evidence>
<accession>A0A2S1QWG9</accession>
<keyword evidence="3" id="KW-1185">Reference proteome</keyword>
<gene>
    <name evidence="2" type="ORF">HYN59_06280</name>
</gene>
<sequence length="210" mass="23621">MPVMKYFLFILFFWSVSATAQNFIDMEKDTIQMQEVIVTSGKKHKMKTLQLTGPCYSPEPFKDADEILTLVENLPAGSLESVSFYFNGVFEGTRKAGEQSSFGVLIYTVEQNGEPGQRIAYDKKALLMDDKAKGKVTINIAGLDLQSQSRLFIGLVKESGPAVIDDLFFDCLCNGHDKYKTLARTSETAPWERRWVCAAIRVDVRVLLNK</sequence>
<protein>
    <submittedName>
        <fullName evidence="2">Uncharacterized protein</fullName>
    </submittedName>
</protein>
<evidence type="ECO:0000313" key="2">
    <source>
        <dbReference type="EMBL" id="AWH84752.1"/>
    </source>
</evidence>